<protein>
    <submittedName>
        <fullName evidence="2">Uncharacterized protein</fullName>
    </submittedName>
</protein>
<feature type="signal peptide" evidence="1">
    <location>
        <begin position="1"/>
        <end position="29"/>
    </location>
</feature>
<reference evidence="2" key="2">
    <citation type="journal article" date="2020" name="Microorganisms">
        <title>Osmotic Adaptation and Compatible Solute Biosynthesis of Phototrophic Bacteria as Revealed from Genome Analyses.</title>
        <authorList>
            <person name="Imhoff J.F."/>
            <person name="Rahn T."/>
            <person name="Kunzel S."/>
            <person name="Keller A."/>
            <person name="Neulinger S.C."/>
        </authorList>
    </citation>
    <scope>NUCLEOTIDE SEQUENCE</scope>
    <source>
        <strain evidence="2">DSM 11080</strain>
    </source>
</reference>
<evidence type="ECO:0000313" key="3">
    <source>
        <dbReference type="Proteomes" id="UP001296776"/>
    </source>
</evidence>
<comment type="caution">
    <text evidence="2">The sequence shown here is derived from an EMBL/GenBank/DDBJ whole genome shotgun (WGS) entry which is preliminary data.</text>
</comment>
<dbReference type="AlphaFoldDB" id="A0AAJ0X8U7"/>
<name>A0AAJ0X8U7_9GAMM</name>
<dbReference type="Proteomes" id="UP001296776">
    <property type="component" value="Unassembled WGS sequence"/>
</dbReference>
<reference evidence="2" key="1">
    <citation type="submission" date="2017-08" db="EMBL/GenBank/DDBJ databases">
        <authorList>
            <person name="Imhoff J.F."/>
            <person name="Rahn T."/>
            <person name="Kuenzel S."/>
            <person name="Neulinger S.C."/>
        </authorList>
    </citation>
    <scope>NUCLEOTIDE SEQUENCE</scope>
    <source>
        <strain evidence="2">DSM 11080</strain>
    </source>
</reference>
<keyword evidence="3" id="KW-1185">Reference proteome</keyword>
<evidence type="ECO:0000256" key="1">
    <source>
        <dbReference type="SAM" id="SignalP"/>
    </source>
</evidence>
<gene>
    <name evidence="2" type="ORF">CKO40_00050</name>
</gene>
<sequence>MSWRQPGSTYTALALALLLALTASGCRDAAESGGEKTEKGPAGGAVALKPDVPDPAMAVMLDEAASRAPHVAAKPPAVPAEPTRFTVDTDAGRVFLPSQGWRTVDEFRDLYYSRPQDLPGDIDHDAVMALWQQSDR</sequence>
<dbReference type="PROSITE" id="PS51257">
    <property type="entry name" value="PROKAR_LIPOPROTEIN"/>
    <property type="match status" value="1"/>
</dbReference>
<organism evidence="2 3">
    <name type="scientific">Halochromatium glycolicum</name>
    <dbReference type="NCBI Taxonomy" id="85075"/>
    <lineage>
        <taxon>Bacteria</taxon>
        <taxon>Pseudomonadati</taxon>
        <taxon>Pseudomonadota</taxon>
        <taxon>Gammaproteobacteria</taxon>
        <taxon>Chromatiales</taxon>
        <taxon>Chromatiaceae</taxon>
        <taxon>Halochromatium</taxon>
    </lineage>
</organism>
<dbReference type="EMBL" id="NRSJ01000001">
    <property type="protein sequence ID" value="MBK1702982.1"/>
    <property type="molecule type" value="Genomic_DNA"/>
</dbReference>
<keyword evidence="1" id="KW-0732">Signal</keyword>
<evidence type="ECO:0000313" key="2">
    <source>
        <dbReference type="EMBL" id="MBK1702982.1"/>
    </source>
</evidence>
<proteinExistence type="predicted"/>
<feature type="chain" id="PRO_5042584194" evidence="1">
    <location>
        <begin position="30"/>
        <end position="136"/>
    </location>
</feature>
<dbReference type="RefSeq" id="WP_200343557.1">
    <property type="nucleotide sequence ID" value="NZ_NRSJ01000001.1"/>
</dbReference>
<accession>A0AAJ0X8U7</accession>